<dbReference type="Proteomes" id="UP000595198">
    <property type="component" value="Chromosome"/>
</dbReference>
<feature type="compositionally biased region" description="Basic and acidic residues" evidence="6">
    <location>
        <begin position="549"/>
        <end position="567"/>
    </location>
</feature>
<evidence type="ECO:0000313" key="12">
    <source>
        <dbReference type="Proteomes" id="UP000595198"/>
    </source>
</evidence>
<dbReference type="GO" id="GO:0017004">
    <property type="term" value="P:cytochrome complex assembly"/>
    <property type="evidence" value="ECO:0007669"/>
    <property type="project" value="UniProtKB-KW"/>
</dbReference>
<feature type="compositionally biased region" description="Acidic residues" evidence="6">
    <location>
        <begin position="538"/>
        <end position="547"/>
    </location>
</feature>
<reference evidence="11 12" key="1">
    <citation type="submission" date="2020-12" db="EMBL/GenBank/DDBJ databases">
        <title>FDA dAtabase for Regulatory Grade micrObial Sequences (FDA-ARGOS): Supporting development and validation of Infectious Disease Dx tests.</title>
        <authorList>
            <person name="Sproer C."/>
            <person name="Gronow S."/>
            <person name="Severitt S."/>
            <person name="Schroder I."/>
            <person name="Tallon L."/>
            <person name="Sadzewicz L."/>
            <person name="Zhao X."/>
            <person name="Boylan J."/>
            <person name="Ott S."/>
            <person name="Bowen H."/>
            <person name="Vavikolanu K."/>
            <person name="Mehta A."/>
            <person name="Aluvathingal J."/>
            <person name="Nadendla S."/>
            <person name="Lowell S."/>
            <person name="Myers T."/>
            <person name="Yan Y."/>
            <person name="Sichtig H."/>
        </authorList>
    </citation>
    <scope>NUCLEOTIDE SEQUENCE [LARGE SCALE GENOMIC DNA]</scope>
    <source>
        <strain evidence="9 11">FDAARGOS_938</strain>
        <strain evidence="10 12">FDAARGOS_991</strain>
    </source>
</reference>
<protein>
    <submittedName>
        <fullName evidence="9">Cytochrome c biogenesis protein ResB</fullName>
    </submittedName>
</protein>
<evidence type="ECO:0000256" key="4">
    <source>
        <dbReference type="ARBA" id="ARBA00022989"/>
    </source>
</evidence>
<proteinExistence type="predicted"/>
<keyword evidence="4 7" id="KW-1133">Transmembrane helix</keyword>
<feature type="transmembrane region" description="Helical" evidence="7">
    <location>
        <begin position="78"/>
        <end position="97"/>
    </location>
</feature>
<feature type="transmembrane region" description="Helical" evidence="7">
    <location>
        <begin position="473"/>
        <end position="492"/>
    </location>
</feature>
<dbReference type="AlphaFoldDB" id="A0AB37GJS6"/>
<dbReference type="PANTHER" id="PTHR31566">
    <property type="entry name" value="CYTOCHROME C BIOGENESIS PROTEIN CCS1, CHLOROPLASTIC"/>
    <property type="match status" value="1"/>
</dbReference>
<evidence type="ECO:0000313" key="10">
    <source>
        <dbReference type="EMBL" id="QQB83536.1"/>
    </source>
</evidence>
<keyword evidence="5 7" id="KW-0472">Membrane</keyword>
<feature type="transmembrane region" description="Helical" evidence="7">
    <location>
        <begin position="176"/>
        <end position="196"/>
    </location>
</feature>
<feature type="region of interest" description="Disordered" evidence="6">
    <location>
        <begin position="538"/>
        <end position="567"/>
    </location>
</feature>
<dbReference type="RefSeq" id="WP_076772609.1">
    <property type="nucleotide sequence ID" value="NZ_CP065628.1"/>
</dbReference>
<keyword evidence="3" id="KW-0201">Cytochrome c-type biogenesis</keyword>
<evidence type="ECO:0000256" key="1">
    <source>
        <dbReference type="ARBA" id="ARBA00004141"/>
    </source>
</evidence>
<dbReference type="Pfam" id="PF05140">
    <property type="entry name" value="ResB"/>
    <property type="match status" value="1"/>
</dbReference>
<dbReference type="PANTHER" id="PTHR31566:SF0">
    <property type="entry name" value="CYTOCHROME C BIOGENESIS PROTEIN CCS1, CHLOROPLASTIC"/>
    <property type="match status" value="1"/>
</dbReference>
<comment type="subcellular location">
    <subcellularLocation>
        <location evidence="1">Membrane</location>
        <topology evidence="1">Multi-pass membrane protein</topology>
    </subcellularLocation>
</comment>
<keyword evidence="2 7" id="KW-0812">Transmembrane</keyword>
<dbReference type="GO" id="GO:0016020">
    <property type="term" value="C:membrane"/>
    <property type="evidence" value="ECO:0007669"/>
    <property type="project" value="UniProtKB-SubCell"/>
</dbReference>
<evidence type="ECO:0000256" key="5">
    <source>
        <dbReference type="ARBA" id="ARBA00023136"/>
    </source>
</evidence>
<organism evidence="9 11">
    <name type="scientific">Corynebacterium amycolatum</name>
    <dbReference type="NCBI Taxonomy" id="43765"/>
    <lineage>
        <taxon>Bacteria</taxon>
        <taxon>Bacillati</taxon>
        <taxon>Actinomycetota</taxon>
        <taxon>Actinomycetes</taxon>
        <taxon>Mycobacteriales</taxon>
        <taxon>Corynebacteriaceae</taxon>
        <taxon>Corynebacterium</taxon>
    </lineage>
</organism>
<dbReference type="InterPro" id="IPR023494">
    <property type="entry name" value="Cyt_c_bgen_Ccs1/CcsB/ResB"/>
</dbReference>
<gene>
    <name evidence="9" type="ORF">I6G95_04290</name>
    <name evidence="10" type="ORF">I6H48_04870</name>
</gene>
<evidence type="ECO:0000313" key="11">
    <source>
        <dbReference type="Proteomes" id="UP000594774"/>
    </source>
</evidence>
<dbReference type="EMBL" id="CP066023">
    <property type="protein sequence ID" value="QQB83536.1"/>
    <property type="molecule type" value="Genomic_DNA"/>
</dbReference>
<evidence type="ECO:0000256" key="3">
    <source>
        <dbReference type="ARBA" id="ARBA00022748"/>
    </source>
</evidence>
<keyword evidence="12" id="KW-1185">Reference proteome</keyword>
<sequence>MSVNWNKVRQPFQQVWNWLTSMRTALILLFILAFAAVPGALLPQRSLNKDKVDQYLAANGKTAEIMDKLQLFDVFSSVWFVAIVALLLISLVGCIIPRTIDHYKAMKTPPAKAPKRLARLPLHDEAVVDASADEVSKRVRERLNKWALTETPADEDRAGARSFSAEKGYLREFGNLVFHLGIALLIIIVGLGRMIYYEGQVILLTNTGTEISDDNVNSAVGVPFCNTAAANYDSLRAGNTFDGTTLNPFCIQVDDFFADYLPNGQAKMFTSHIRFAEEEDMRKPVDEWEKTTLQVNHPLRVAGDRVYLQGHGFAPAFKVTWPNGESRTSIVQFRPDDPTFFLSSGALRFDPPAGMYPDLFERRQNQIAIEGLFAPTAEFTGEKGALLQSSYPAMQDPAVAVDIYRGDAGLDTGRSQGLFSLDRDLMHSGQLAKEARVNLKEGESTELADGTKIEFLGAKEFVNLQVSHDPTQFWVLVATVAALAGMVMSLGIKRRRVWVRMFPLEDGRTRVEFGGLARTDKAGWGEEFQYIVDDILERDSDDEDSEGNDAAKDDTSDKDSTDSKTKS</sequence>
<dbReference type="EMBL" id="CP065628">
    <property type="protein sequence ID" value="QPR31657.1"/>
    <property type="molecule type" value="Genomic_DNA"/>
</dbReference>
<accession>A0AB37GJS6</accession>
<evidence type="ECO:0000256" key="7">
    <source>
        <dbReference type="SAM" id="Phobius"/>
    </source>
</evidence>
<feature type="domain" description="ResB-like" evidence="8">
    <location>
        <begin position="22"/>
        <end position="529"/>
    </location>
</feature>
<evidence type="ECO:0000256" key="2">
    <source>
        <dbReference type="ARBA" id="ARBA00022692"/>
    </source>
</evidence>
<evidence type="ECO:0000259" key="8">
    <source>
        <dbReference type="Pfam" id="PF05140"/>
    </source>
</evidence>
<evidence type="ECO:0000256" key="6">
    <source>
        <dbReference type="SAM" id="MobiDB-lite"/>
    </source>
</evidence>
<name>A0AB37GJS6_CORAY</name>
<evidence type="ECO:0000313" key="9">
    <source>
        <dbReference type="EMBL" id="QPR31657.1"/>
    </source>
</evidence>
<dbReference type="Proteomes" id="UP000594774">
    <property type="component" value="Chromosome"/>
</dbReference>
<dbReference type="InterPro" id="IPR007816">
    <property type="entry name" value="ResB-like_domain"/>
</dbReference>